<evidence type="ECO:0000313" key="1">
    <source>
        <dbReference type="EMBL" id="CAG8813972.1"/>
    </source>
</evidence>
<dbReference type="Proteomes" id="UP000789901">
    <property type="component" value="Unassembled WGS sequence"/>
</dbReference>
<comment type="caution">
    <text evidence="1">The sequence shown here is derived from an EMBL/GenBank/DDBJ whole genome shotgun (WGS) entry which is preliminary data.</text>
</comment>
<organism evidence="1 2">
    <name type="scientific">Gigaspora margarita</name>
    <dbReference type="NCBI Taxonomy" id="4874"/>
    <lineage>
        <taxon>Eukaryota</taxon>
        <taxon>Fungi</taxon>
        <taxon>Fungi incertae sedis</taxon>
        <taxon>Mucoromycota</taxon>
        <taxon>Glomeromycotina</taxon>
        <taxon>Glomeromycetes</taxon>
        <taxon>Diversisporales</taxon>
        <taxon>Gigasporaceae</taxon>
        <taxon>Gigaspora</taxon>
    </lineage>
</organism>
<keyword evidence="2" id="KW-1185">Reference proteome</keyword>
<gene>
    <name evidence="1" type="ORF">GMARGA_LOCUS25924</name>
</gene>
<accession>A0ABN7W4F2</accession>
<proteinExistence type="predicted"/>
<reference evidence="1 2" key="1">
    <citation type="submission" date="2021-06" db="EMBL/GenBank/DDBJ databases">
        <authorList>
            <person name="Kallberg Y."/>
            <person name="Tangrot J."/>
            <person name="Rosling A."/>
        </authorList>
    </citation>
    <scope>NUCLEOTIDE SEQUENCE [LARGE SCALE GENOMIC DNA]</scope>
    <source>
        <strain evidence="1 2">120-4 pot B 10/14</strain>
    </source>
</reference>
<name>A0ABN7W4F2_GIGMA</name>
<sequence>MGTKNNINKPPPRNLQREGRIKKRNVSSILRKNGIVKPNQLVIHGKGISKKKQKRIERQLRYEICRRVEKGEMVPEKIISGEYFIILNTSLYGLFQFRIITNLFLKDVPSDINRSNINNQQTVEMDIVSFGSGTILGAPSLDSLEPEQIILDNF</sequence>
<protein>
    <submittedName>
        <fullName evidence="1">37437_t:CDS:1</fullName>
    </submittedName>
</protein>
<evidence type="ECO:0000313" key="2">
    <source>
        <dbReference type="Proteomes" id="UP000789901"/>
    </source>
</evidence>
<dbReference type="EMBL" id="CAJVQB010029378">
    <property type="protein sequence ID" value="CAG8813972.1"/>
    <property type="molecule type" value="Genomic_DNA"/>
</dbReference>